<dbReference type="EMBL" id="HBUF01047386">
    <property type="protein sequence ID" value="CAG6620277.1"/>
    <property type="molecule type" value="Transcribed_RNA"/>
</dbReference>
<reference evidence="1" key="1">
    <citation type="submission" date="2021-05" db="EMBL/GenBank/DDBJ databases">
        <authorList>
            <person name="Alioto T."/>
            <person name="Alioto T."/>
            <person name="Gomez Garrido J."/>
        </authorList>
    </citation>
    <scope>NUCLEOTIDE SEQUENCE</scope>
</reference>
<name>A0A8D8M9C3_9HEMI</name>
<protein>
    <submittedName>
        <fullName evidence="1">Uncharacterized protein</fullName>
    </submittedName>
</protein>
<organism evidence="1">
    <name type="scientific">Cacopsylla melanoneura</name>
    <dbReference type="NCBI Taxonomy" id="428564"/>
    <lineage>
        <taxon>Eukaryota</taxon>
        <taxon>Metazoa</taxon>
        <taxon>Ecdysozoa</taxon>
        <taxon>Arthropoda</taxon>
        <taxon>Hexapoda</taxon>
        <taxon>Insecta</taxon>
        <taxon>Pterygota</taxon>
        <taxon>Neoptera</taxon>
        <taxon>Paraneoptera</taxon>
        <taxon>Hemiptera</taxon>
        <taxon>Sternorrhyncha</taxon>
        <taxon>Psylloidea</taxon>
        <taxon>Psyllidae</taxon>
        <taxon>Psyllinae</taxon>
        <taxon>Cacopsylla</taxon>
    </lineage>
</organism>
<proteinExistence type="predicted"/>
<evidence type="ECO:0000313" key="1">
    <source>
        <dbReference type="EMBL" id="CAG6620277.1"/>
    </source>
</evidence>
<dbReference type="AlphaFoldDB" id="A0A8D8M9C3"/>
<sequence length="156" mass="18365">MTSLHKKCIQIIRWQSSASFCLQSSVSKLPNIEIYGENKHQSRNSIIAVLPITVETLLEDINRVIDRPETRNGLHHFILRRQSIRVDSYQEYSRERRELSGPLLEDLKNNVTSYQEYSRRHADDKEFRNPNTFRTLYCSLVRPGLEYCSTLCWSSE</sequence>
<accession>A0A8D8M9C3</accession>